<dbReference type="Proteomes" id="UP000008550">
    <property type="component" value="Chromosome"/>
</dbReference>
<organism evidence="1 2">
    <name type="scientific">Heliobacterium modesticaldum (strain ATCC 51547 / Ice1)</name>
    <dbReference type="NCBI Taxonomy" id="498761"/>
    <lineage>
        <taxon>Bacteria</taxon>
        <taxon>Bacillati</taxon>
        <taxon>Bacillota</taxon>
        <taxon>Clostridia</taxon>
        <taxon>Eubacteriales</taxon>
        <taxon>Heliobacteriaceae</taxon>
        <taxon>Heliomicrobium</taxon>
    </lineage>
</organism>
<dbReference type="HOGENOM" id="CLU_2081574_0_0_9"/>
<dbReference type="EMBL" id="CP000930">
    <property type="protein sequence ID" value="ABZ82659.1"/>
    <property type="molecule type" value="Genomic_DNA"/>
</dbReference>
<reference evidence="1 2" key="1">
    <citation type="journal article" date="2008" name="J. Bacteriol.">
        <title>The genome of Heliobacterium modesticaldum, a phototrophic representative of the Firmicutes containing the simplest photosynthetic apparatus.</title>
        <authorList>
            <person name="Sattley W.M."/>
            <person name="Madigan M.T."/>
            <person name="Swingley W.D."/>
            <person name="Cheung P.C."/>
            <person name="Clocksin K.M."/>
            <person name="Conrad A.L."/>
            <person name="Dejesa L.C."/>
            <person name="Honchak B.M."/>
            <person name="Jung D.O."/>
            <person name="Karbach L.E."/>
            <person name="Kurdoglu A."/>
            <person name="Lahiri S."/>
            <person name="Mastrian S.D."/>
            <person name="Page L.E."/>
            <person name="Taylor H.L."/>
            <person name="Wang Z.T."/>
            <person name="Raymond J."/>
            <person name="Chen M."/>
            <person name="Blankenship R.E."/>
            <person name="Touchman J.W."/>
        </authorList>
    </citation>
    <scope>NUCLEOTIDE SEQUENCE [LARGE SCALE GENOMIC DNA]</scope>
    <source>
        <strain evidence="2">ATCC 51547 / Ice1</strain>
    </source>
</reference>
<accession>B0THY6</accession>
<gene>
    <name evidence="1" type="ORF">HM1_0034</name>
</gene>
<evidence type="ECO:0000313" key="2">
    <source>
        <dbReference type="Proteomes" id="UP000008550"/>
    </source>
</evidence>
<sequence length="117" mass="12870">MEDLKTKVLSNVKEAVNGKFDSEKKPAVIFDPFSGIVSIEARAADNFTKSWIRKGIAYDIANTLQAISLDEKGFNYVSDRKSAPVYGIEKVIFVITFPMIDAYGKESEGTIPESVTG</sequence>
<evidence type="ECO:0000313" key="1">
    <source>
        <dbReference type="EMBL" id="ABZ82659.1"/>
    </source>
</evidence>
<keyword evidence="2" id="KW-1185">Reference proteome</keyword>
<protein>
    <submittedName>
        <fullName evidence="1">Uncharacterized protein</fullName>
    </submittedName>
</protein>
<proteinExistence type="predicted"/>
<name>B0THY6_HELMI</name>
<dbReference type="KEGG" id="hmo:HM1_0034"/>
<dbReference type="AlphaFoldDB" id="B0THY6"/>